<evidence type="ECO:0000256" key="7">
    <source>
        <dbReference type="SAM" id="Coils"/>
    </source>
</evidence>
<organism evidence="9 10">
    <name type="scientific">bacterium (Candidatus Blackallbacteria) CG17_big_fil_post_rev_8_21_14_2_50_48_46</name>
    <dbReference type="NCBI Taxonomy" id="2014261"/>
    <lineage>
        <taxon>Bacteria</taxon>
        <taxon>Candidatus Blackallbacteria</taxon>
    </lineage>
</organism>
<keyword evidence="5 6" id="KW-0413">Isomerase</keyword>
<dbReference type="PANTHER" id="PTHR43493">
    <property type="entry name" value="DNA GYRASE/TOPOISOMERASE SUBUNIT A"/>
    <property type="match status" value="1"/>
</dbReference>
<comment type="caution">
    <text evidence="9">The sequence shown here is derived from an EMBL/GenBank/DDBJ whole genome shotgun (WGS) entry which is preliminary data.</text>
</comment>
<sequence>MAPVSLPAELESLPLFAEIPSPYPVATDRPLCQNENMSSMTSLQSLIDDNFLEYASYVIKDRAIPFLEDGLKPVQRRILHTLHEVDDGKYHKVANIVGMTMRYHPHGDASIEAALVNIAQKDYLIDRQGNFGNLLTGDPASAARYIECRLSDLARETLFNPEITEYVDSYDGRNREPVVLASKLPLLLLSGTDGIAVGLSTKMLPHNFTELLEAQIAILKGQDFEIFPDFPQGGLLDAAHYLRGTGKVRVRARVEVKDPKTLVIREIPYGSTTESLIASIENAIHKGKLKIASINDFTTEQVEIELRVGHGTQAEDLLERLFLYSDCEQTLHLQPILIRNQHPVEMDVHDILRENTRQLQDVLGRELECDLARLQRRYREQVLVQIFIENKLYLSLEEAADLPELKAMLRAWLEPMLDEKFIPIPDEDLDKLLNIPIRRISRFDSEKAQTELQKTAEAIEGVQKKLQHINETAIEWLKGILKKYGPRYPRQTTLTSFETINVTEVAIQDQKVGYDPESKYLGTQIKTEAPLLCSTFDKLLLVYGTGSYQVLDIPDKLFIKEALLFFGRQAQPVVFSVLYRDNLGVYFMKRFTVSKFILSKEYFYLPEEAELVYFSADPDPVVKLVFEPRKRARVMEQYLDFKEMLVKSVTSRGNKVAERPIVKVIPVSRKAYEADAPPVPATRQVSLLDMLERDTADKSNVIQPTQTES</sequence>
<dbReference type="InterPro" id="IPR013758">
    <property type="entry name" value="Topo_IIA_A/C_ab"/>
</dbReference>
<evidence type="ECO:0000256" key="1">
    <source>
        <dbReference type="ARBA" id="ARBA00000185"/>
    </source>
</evidence>
<dbReference type="GO" id="GO:0006265">
    <property type="term" value="P:DNA topological change"/>
    <property type="evidence" value="ECO:0007669"/>
    <property type="project" value="UniProtKB-UniRule"/>
</dbReference>
<evidence type="ECO:0000256" key="5">
    <source>
        <dbReference type="ARBA" id="ARBA00023235"/>
    </source>
</evidence>
<dbReference type="NCBIfam" id="NF007209">
    <property type="entry name" value="PRK09631.1"/>
    <property type="match status" value="1"/>
</dbReference>
<keyword evidence="4 6" id="KW-0238">DNA-binding</keyword>
<proteinExistence type="inferred from homology"/>
<dbReference type="InterPro" id="IPR013757">
    <property type="entry name" value="Topo_IIA_A_a_sf"/>
</dbReference>
<evidence type="ECO:0000256" key="6">
    <source>
        <dbReference type="PROSITE-ProRule" id="PRU01384"/>
    </source>
</evidence>
<reference evidence="9 10" key="1">
    <citation type="submission" date="2017-09" db="EMBL/GenBank/DDBJ databases">
        <title>Depth-based differentiation of microbial function through sediment-hosted aquifers and enrichment of novel symbionts in the deep terrestrial subsurface.</title>
        <authorList>
            <person name="Probst A.J."/>
            <person name="Ladd B."/>
            <person name="Jarett J.K."/>
            <person name="Geller-Mcgrath D.E."/>
            <person name="Sieber C.M."/>
            <person name="Emerson J.B."/>
            <person name="Anantharaman K."/>
            <person name="Thomas B.C."/>
            <person name="Malmstrom R."/>
            <person name="Stieglmeier M."/>
            <person name="Klingl A."/>
            <person name="Woyke T."/>
            <person name="Ryan C.M."/>
            <person name="Banfield J.F."/>
        </authorList>
    </citation>
    <scope>NUCLEOTIDE SEQUENCE [LARGE SCALE GENOMIC DNA]</scope>
    <source>
        <strain evidence="9">CG17_big_fil_post_rev_8_21_14_2_50_48_46</strain>
    </source>
</reference>
<dbReference type="Proteomes" id="UP000231019">
    <property type="component" value="Unassembled WGS sequence"/>
</dbReference>
<feature type="active site" description="O-(5'-phospho-DNA)-tyrosine intermediate" evidence="6">
    <location>
        <position position="145"/>
    </location>
</feature>
<evidence type="ECO:0000256" key="4">
    <source>
        <dbReference type="ARBA" id="ARBA00023125"/>
    </source>
</evidence>
<dbReference type="SUPFAM" id="SSF56719">
    <property type="entry name" value="Type II DNA topoisomerase"/>
    <property type="match status" value="1"/>
</dbReference>
<keyword evidence="7" id="KW-0175">Coiled coil</keyword>
<dbReference type="GO" id="GO:0005737">
    <property type="term" value="C:cytoplasm"/>
    <property type="evidence" value="ECO:0007669"/>
    <property type="project" value="TreeGrafter"/>
</dbReference>
<dbReference type="AlphaFoldDB" id="A0A2M7G1X3"/>
<gene>
    <name evidence="9" type="ORF">COW36_15940</name>
</gene>
<keyword evidence="3 6" id="KW-0799">Topoisomerase</keyword>
<dbReference type="Gene3D" id="1.10.268.10">
    <property type="entry name" value="Topoisomerase, domain 3"/>
    <property type="match status" value="1"/>
</dbReference>
<accession>A0A2M7G1X3</accession>
<comment type="similarity">
    <text evidence="2">Belongs to the type II topoisomerase GyrA/ParC subunit family.</text>
</comment>
<dbReference type="InterPro" id="IPR050220">
    <property type="entry name" value="Type_II_DNA_Topoisomerases"/>
</dbReference>
<protein>
    <submittedName>
        <fullName evidence="9">DNA topoisomerase IV</fullName>
    </submittedName>
</protein>
<dbReference type="GO" id="GO:0009330">
    <property type="term" value="C:DNA topoisomerase type II (double strand cut, ATP-hydrolyzing) complex"/>
    <property type="evidence" value="ECO:0007669"/>
    <property type="project" value="TreeGrafter"/>
</dbReference>
<dbReference type="InterPro" id="IPR002205">
    <property type="entry name" value="Topo_IIA_dom_A"/>
</dbReference>
<feature type="domain" description="Topo IIA-type catalytic" evidence="8">
    <location>
        <begin position="64"/>
        <end position="308"/>
    </location>
</feature>
<dbReference type="Gene3D" id="3.30.1360.40">
    <property type="match status" value="1"/>
</dbReference>
<dbReference type="EMBL" id="PFFQ01000045">
    <property type="protein sequence ID" value="PIW15759.1"/>
    <property type="molecule type" value="Genomic_DNA"/>
</dbReference>
<dbReference type="GO" id="GO:0005524">
    <property type="term" value="F:ATP binding"/>
    <property type="evidence" value="ECO:0007669"/>
    <property type="project" value="InterPro"/>
</dbReference>
<dbReference type="PROSITE" id="PS52040">
    <property type="entry name" value="TOPO_IIA"/>
    <property type="match status" value="1"/>
</dbReference>
<feature type="coiled-coil region" evidence="7">
    <location>
        <begin position="445"/>
        <end position="472"/>
    </location>
</feature>
<evidence type="ECO:0000313" key="10">
    <source>
        <dbReference type="Proteomes" id="UP000231019"/>
    </source>
</evidence>
<evidence type="ECO:0000256" key="2">
    <source>
        <dbReference type="ARBA" id="ARBA00008263"/>
    </source>
</evidence>
<dbReference type="PANTHER" id="PTHR43493:SF5">
    <property type="entry name" value="DNA GYRASE SUBUNIT A, CHLOROPLASTIC_MITOCHONDRIAL"/>
    <property type="match status" value="1"/>
</dbReference>
<dbReference type="GO" id="GO:0003677">
    <property type="term" value="F:DNA binding"/>
    <property type="evidence" value="ECO:0007669"/>
    <property type="project" value="UniProtKB-UniRule"/>
</dbReference>
<evidence type="ECO:0000259" key="8">
    <source>
        <dbReference type="PROSITE" id="PS52040"/>
    </source>
</evidence>
<dbReference type="Pfam" id="PF00521">
    <property type="entry name" value="DNA_topoisoIV"/>
    <property type="match status" value="1"/>
</dbReference>
<dbReference type="GO" id="GO:0003918">
    <property type="term" value="F:DNA topoisomerase type II (double strand cut, ATP-hydrolyzing) activity"/>
    <property type="evidence" value="ECO:0007669"/>
    <property type="project" value="UniProtKB-EC"/>
</dbReference>
<dbReference type="InterPro" id="IPR013760">
    <property type="entry name" value="Topo_IIA-like_dom_sf"/>
</dbReference>
<dbReference type="SMART" id="SM00434">
    <property type="entry name" value="TOP4c"/>
    <property type="match status" value="1"/>
</dbReference>
<dbReference type="Gene3D" id="3.90.199.10">
    <property type="entry name" value="Topoisomerase II, domain 5"/>
    <property type="match status" value="1"/>
</dbReference>
<name>A0A2M7G1X3_9BACT</name>
<evidence type="ECO:0000256" key="3">
    <source>
        <dbReference type="ARBA" id="ARBA00023029"/>
    </source>
</evidence>
<comment type="catalytic activity">
    <reaction evidence="1 6">
        <text>ATP-dependent breakage, passage and rejoining of double-stranded DNA.</text>
        <dbReference type="EC" id="5.6.2.2"/>
    </reaction>
</comment>
<evidence type="ECO:0000313" key="9">
    <source>
        <dbReference type="EMBL" id="PIW15759.1"/>
    </source>
</evidence>